<reference evidence="2 3" key="1">
    <citation type="submission" date="2024-01" db="EMBL/GenBank/DDBJ databases">
        <title>The genomes of 5 underutilized Papilionoideae crops provide insights into root nodulation and disease resistanc.</title>
        <authorList>
            <person name="Jiang F."/>
        </authorList>
    </citation>
    <scope>NUCLEOTIDE SEQUENCE [LARGE SCALE GENOMIC DNA]</scope>
    <source>
        <strain evidence="2">DUOXIRENSHENG_FW03</strain>
        <tissue evidence="2">Leaves</tissue>
    </source>
</reference>
<name>A0AAN9SUN4_PSOTE</name>
<proteinExistence type="predicted"/>
<sequence length="152" mass="16972">MSGVNTSSCNINNSGGDNSGDNLRSMSIMMSSFSALLVSLLPSSTFNSFSANSIVSLPSCFEKSLRTQQKLHSLRIFSVYAHKCYMEQVYKNFRPNQLVIENKISIILIIVLQILGHHRLGFALVIAICLLRDNNRANSCMIPSNLRSRRSR</sequence>
<evidence type="ECO:0000313" key="2">
    <source>
        <dbReference type="EMBL" id="KAK7400468.1"/>
    </source>
</evidence>
<gene>
    <name evidence="2" type="ORF">VNO78_11676</name>
</gene>
<keyword evidence="1" id="KW-1133">Transmembrane helix</keyword>
<protein>
    <submittedName>
        <fullName evidence="2">Uncharacterized protein</fullName>
    </submittedName>
</protein>
<organism evidence="2 3">
    <name type="scientific">Psophocarpus tetragonolobus</name>
    <name type="common">Winged bean</name>
    <name type="synonym">Dolichos tetragonolobus</name>
    <dbReference type="NCBI Taxonomy" id="3891"/>
    <lineage>
        <taxon>Eukaryota</taxon>
        <taxon>Viridiplantae</taxon>
        <taxon>Streptophyta</taxon>
        <taxon>Embryophyta</taxon>
        <taxon>Tracheophyta</taxon>
        <taxon>Spermatophyta</taxon>
        <taxon>Magnoliopsida</taxon>
        <taxon>eudicotyledons</taxon>
        <taxon>Gunneridae</taxon>
        <taxon>Pentapetalae</taxon>
        <taxon>rosids</taxon>
        <taxon>fabids</taxon>
        <taxon>Fabales</taxon>
        <taxon>Fabaceae</taxon>
        <taxon>Papilionoideae</taxon>
        <taxon>50 kb inversion clade</taxon>
        <taxon>NPAAA clade</taxon>
        <taxon>indigoferoid/millettioid clade</taxon>
        <taxon>Phaseoleae</taxon>
        <taxon>Psophocarpus</taxon>
    </lineage>
</organism>
<keyword evidence="3" id="KW-1185">Reference proteome</keyword>
<evidence type="ECO:0000313" key="3">
    <source>
        <dbReference type="Proteomes" id="UP001386955"/>
    </source>
</evidence>
<evidence type="ECO:0000256" key="1">
    <source>
        <dbReference type="SAM" id="Phobius"/>
    </source>
</evidence>
<dbReference type="Proteomes" id="UP001386955">
    <property type="component" value="Unassembled WGS sequence"/>
</dbReference>
<keyword evidence="1" id="KW-0472">Membrane</keyword>
<keyword evidence="1" id="KW-0812">Transmembrane</keyword>
<feature type="transmembrane region" description="Helical" evidence="1">
    <location>
        <begin position="104"/>
        <end position="131"/>
    </location>
</feature>
<comment type="caution">
    <text evidence="2">The sequence shown here is derived from an EMBL/GenBank/DDBJ whole genome shotgun (WGS) entry which is preliminary data.</text>
</comment>
<dbReference type="AlphaFoldDB" id="A0AAN9SUN4"/>
<accession>A0AAN9SUN4</accession>
<dbReference type="EMBL" id="JAYMYS010000003">
    <property type="protein sequence ID" value="KAK7400468.1"/>
    <property type="molecule type" value="Genomic_DNA"/>
</dbReference>